<dbReference type="EMBL" id="JAPOHD010000005">
    <property type="protein sequence ID" value="MCY1719000.1"/>
    <property type="molecule type" value="Genomic_DNA"/>
</dbReference>
<keyword evidence="2" id="KW-1185">Reference proteome</keyword>
<comment type="caution">
    <text evidence="1">The sequence shown here is derived from an EMBL/GenBank/DDBJ whole genome shotgun (WGS) entry which is preliminary data.</text>
</comment>
<organism evidence="1 2">
    <name type="scientific">Draconibacterium aestuarii</name>
    <dbReference type="NCBI Taxonomy" id="2998507"/>
    <lineage>
        <taxon>Bacteria</taxon>
        <taxon>Pseudomonadati</taxon>
        <taxon>Bacteroidota</taxon>
        <taxon>Bacteroidia</taxon>
        <taxon>Marinilabiliales</taxon>
        <taxon>Prolixibacteraceae</taxon>
        <taxon>Draconibacterium</taxon>
    </lineage>
</organism>
<evidence type="ECO:0008006" key="3">
    <source>
        <dbReference type="Google" id="ProtNLM"/>
    </source>
</evidence>
<proteinExistence type="predicted"/>
<reference evidence="1" key="1">
    <citation type="submission" date="2022-11" db="EMBL/GenBank/DDBJ databases">
        <title>Marilongibacter aestuarii gen. nov., sp. nov., isolated from tidal flat sediment.</title>
        <authorList>
            <person name="Jiayan W."/>
        </authorList>
    </citation>
    <scope>NUCLEOTIDE SEQUENCE</scope>
    <source>
        <strain evidence="1">Z1-6</strain>
    </source>
</reference>
<dbReference type="Proteomes" id="UP001145087">
    <property type="component" value="Unassembled WGS sequence"/>
</dbReference>
<sequence length="169" mass="18893">MVTKSVVPTIAGGLSLNLAYKNWSFDMQYAYSFGGHSYDNSYAVLMSDHAPGANNWHVDIYQRWQKEGDVTNVPRLTANYDKYDTALSTRFITSNSYFNLSNARLAYNFPVVKIQQLKLTGLSLWMAGDNIFMLTARKGFVPNTSESGNSSSYSYTPLSSFTAGVKVQF</sequence>
<name>A0A9X3F9Z0_9BACT</name>
<gene>
    <name evidence="1" type="ORF">OU798_01515</name>
</gene>
<protein>
    <recommendedName>
        <fullName evidence="3">SusC/RagA family TonB-linked outer membrane protein</fullName>
    </recommendedName>
</protein>
<dbReference type="AlphaFoldDB" id="A0A9X3F9Z0"/>
<evidence type="ECO:0000313" key="1">
    <source>
        <dbReference type="EMBL" id="MCY1719000.1"/>
    </source>
</evidence>
<accession>A0A9X3F9Z0</accession>
<dbReference type="RefSeq" id="WP_343331337.1">
    <property type="nucleotide sequence ID" value="NZ_JAPOHD010000005.1"/>
</dbReference>
<evidence type="ECO:0000313" key="2">
    <source>
        <dbReference type="Proteomes" id="UP001145087"/>
    </source>
</evidence>